<dbReference type="EMBL" id="JARAOO010000012">
    <property type="protein sequence ID" value="KAJ7949863.1"/>
    <property type="molecule type" value="Genomic_DNA"/>
</dbReference>
<evidence type="ECO:0000259" key="1">
    <source>
        <dbReference type="PROSITE" id="PS50878"/>
    </source>
</evidence>
<evidence type="ECO:0000313" key="2">
    <source>
        <dbReference type="EMBL" id="KAJ7949863.1"/>
    </source>
</evidence>
<dbReference type="CDD" id="cd01647">
    <property type="entry name" value="RT_LTR"/>
    <property type="match status" value="1"/>
</dbReference>
<dbReference type="Gene3D" id="3.30.70.270">
    <property type="match status" value="1"/>
</dbReference>
<dbReference type="PANTHER" id="PTHR24559:SF442">
    <property type="entry name" value="RNA-DIRECTED DNA POLYMERASE HOMOLOG"/>
    <property type="match status" value="1"/>
</dbReference>
<dbReference type="Proteomes" id="UP001163823">
    <property type="component" value="Chromosome 12"/>
</dbReference>
<proteinExistence type="predicted"/>
<sequence>MSPCAVPALLTPKKDSSWRMCVDSRAINKITVRYRFPIPRLDNMLDQLHDSKVFSKIELRIGYHQIRIRPRDEWKTAFQTKERLYDWLVMQFGLSNAPSTFMRIVNQVLKPFIDRFVVVYFDDILMYSKSKEEYLKHLREVLKVLQWNKFYINLKKCIFLTDKLLFLGYIVSSEGIHVDEEKINVIREWPAPKPVSEHKSGELDKVADALSRMAALLVTMTTEVVAFEHLKELYADDEDF</sequence>
<organism evidence="2 3">
    <name type="scientific">Quillaja saponaria</name>
    <name type="common">Soap bark tree</name>
    <dbReference type="NCBI Taxonomy" id="32244"/>
    <lineage>
        <taxon>Eukaryota</taxon>
        <taxon>Viridiplantae</taxon>
        <taxon>Streptophyta</taxon>
        <taxon>Embryophyta</taxon>
        <taxon>Tracheophyta</taxon>
        <taxon>Spermatophyta</taxon>
        <taxon>Magnoliopsida</taxon>
        <taxon>eudicotyledons</taxon>
        <taxon>Gunneridae</taxon>
        <taxon>Pentapetalae</taxon>
        <taxon>rosids</taxon>
        <taxon>fabids</taxon>
        <taxon>Fabales</taxon>
        <taxon>Quillajaceae</taxon>
        <taxon>Quillaja</taxon>
    </lineage>
</organism>
<dbReference type="PANTHER" id="PTHR24559">
    <property type="entry name" value="TRANSPOSON TY3-I GAG-POL POLYPROTEIN"/>
    <property type="match status" value="1"/>
</dbReference>
<dbReference type="PROSITE" id="PS50878">
    <property type="entry name" value="RT_POL"/>
    <property type="match status" value="1"/>
</dbReference>
<dbReference type="InterPro" id="IPR043128">
    <property type="entry name" value="Rev_trsase/Diguanyl_cyclase"/>
</dbReference>
<dbReference type="InterPro" id="IPR000477">
    <property type="entry name" value="RT_dom"/>
</dbReference>
<gene>
    <name evidence="2" type="ORF">O6P43_030154</name>
</gene>
<dbReference type="Gene3D" id="3.10.10.10">
    <property type="entry name" value="HIV Type 1 Reverse Transcriptase, subunit A, domain 1"/>
    <property type="match status" value="1"/>
</dbReference>
<dbReference type="InterPro" id="IPR043502">
    <property type="entry name" value="DNA/RNA_pol_sf"/>
</dbReference>
<dbReference type="AlphaFoldDB" id="A0AAD7L1P0"/>
<comment type="caution">
    <text evidence="2">The sequence shown here is derived from an EMBL/GenBank/DDBJ whole genome shotgun (WGS) entry which is preliminary data.</text>
</comment>
<dbReference type="Pfam" id="PF00078">
    <property type="entry name" value="RVT_1"/>
    <property type="match status" value="1"/>
</dbReference>
<name>A0AAD7L1P0_QUISA</name>
<feature type="domain" description="Reverse transcriptase" evidence="1">
    <location>
        <begin position="1"/>
        <end position="171"/>
    </location>
</feature>
<protein>
    <submittedName>
        <fullName evidence="2">Transposon Ty3-I Gag-Pol polyprotein</fullName>
    </submittedName>
</protein>
<dbReference type="SUPFAM" id="SSF56672">
    <property type="entry name" value="DNA/RNA polymerases"/>
    <property type="match status" value="1"/>
</dbReference>
<reference evidence="2" key="1">
    <citation type="journal article" date="2023" name="Science">
        <title>Elucidation of the pathway for biosynthesis of saponin adjuvants from the soapbark tree.</title>
        <authorList>
            <person name="Reed J."/>
            <person name="Orme A."/>
            <person name="El-Demerdash A."/>
            <person name="Owen C."/>
            <person name="Martin L.B.B."/>
            <person name="Misra R.C."/>
            <person name="Kikuchi S."/>
            <person name="Rejzek M."/>
            <person name="Martin A.C."/>
            <person name="Harkess A."/>
            <person name="Leebens-Mack J."/>
            <person name="Louveau T."/>
            <person name="Stephenson M.J."/>
            <person name="Osbourn A."/>
        </authorList>
    </citation>
    <scope>NUCLEOTIDE SEQUENCE</scope>
    <source>
        <strain evidence="2">S10</strain>
    </source>
</reference>
<evidence type="ECO:0000313" key="3">
    <source>
        <dbReference type="Proteomes" id="UP001163823"/>
    </source>
</evidence>
<keyword evidence="3" id="KW-1185">Reference proteome</keyword>
<dbReference type="InterPro" id="IPR053134">
    <property type="entry name" value="RNA-dir_DNA_polymerase"/>
</dbReference>
<dbReference type="KEGG" id="qsa:O6P43_030154"/>
<feature type="non-terminal residue" evidence="2">
    <location>
        <position position="240"/>
    </location>
</feature>
<accession>A0AAD7L1P0</accession>